<evidence type="ECO:0000313" key="2">
    <source>
        <dbReference type="EMBL" id="QEU70855.1"/>
    </source>
</evidence>
<evidence type="ECO:0000313" key="3">
    <source>
        <dbReference type="Proteomes" id="UP000326178"/>
    </source>
</evidence>
<accession>A0A5J6F730</accession>
<protein>
    <submittedName>
        <fullName evidence="2">Uncharacterized protein</fullName>
    </submittedName>
</protein>
<name>A0A5J6F730_9ACTN</name>
<gene>
    <name evidence="2" type="ORF">CP967_01785</name>
</gene>
<reference evidence="2 3" key="1">
    <citation type="submission" date="2017-09" db="EMBL/GenBank/DDBJ databases">
        <authorList>
            <person name="Lee N."/>
            <person name="Cho B.-K."/>
        </authorList>
    </citation>
    <scope>NUCLEOTIDE SEQUENCE [LARGE SCALE GENOMIC DNA]</scope>
    <source>
        <strain evidence="2 3">ATCC 12769</strain>
    </source>
</reference>
<dbReference type="AlphaFoldDB" id="A0A5J6F730"/>
<keyword evidence="3" id="KW-1185">Reference proteome</keyword>
<dbReference type="EMBL" id="CP023702">
    <property type="protein sequence ID" value="QEU70855.1"/>
    <property type="molecule type" value="Genomic_DNA"/>
</dbReference>
<organism evidence="2 3">
    <name type="scientific">Streptomyces nitrosporeus</name>
    <dbReference type="NCBI Taxonomy" id="28894"/>
    <lineage>
        <taxon>Bacteria</taxon>
        <taxon>Bacillati</taxon>
        <taxon>Actinomycetota</taxon>
        <taxon>Actinomycetes</taxon>
        <taxon>Kitasatosporales</taxon>
        <taxon>Streptomycetaceae</taxon>
        <taxon>Streptomyces</taxon>
    </lineage>
</organism>
<dbReference type="Proteomes" id="UP000326178">
    <property type="component" value="Chromosome"/>
</dbReference>
<proteinExistence type="predicted"/>
<feature type="compositionally biased region" description="Basic and acidic residues" evidence="1">
    <location>
        <begin position="32"/>
        <end position="44"/>
    </location>
</feature>
<feature type="region of interest" description="Disordered" evidence="1">
    <location>
        <begin position="1"/>
        <end position="63"/>
    </location>
</feature>
<sequence>MRSAEHPPRFRPRHSGREVHRGAAFRAARAKAPRDRPRAADAARRLSRAHAPVAAPADTEHCG</sequence>
<dbReference type="KEGG" id="snk:CP967_01785"/>
<evidence type="ECO:0000256" key="1">
    <source>
        <dbReference type="SAM" id="MobiDB-lite"/>
    </source>
</evidence>